<keyword evidence="1" id="KW-0812">Transmembrane</keyword>
<dbReference type="EMBL" id="BSOH01000007">
    <property type="protein sequence ID" value="GLR16816.1"/>
    <property type="molecule type" value="Genomic_DNA"/>
</dbReference>
<proteinExistence type="predicted"/>
<evidence type="ECO:0000313" key="3">
    <source>
        <dbReference type="Proteomes" id="UP001156666"/>
    </source>
</evidence>
<keyword evidence="3" id="KW-1185">Reference proteome</keyword>
<comment type="caution">
    <text evidence="2">The sequence shown here is derived from an EMBL/GenBank/DDBJ whole genome shotgun (WGS) entry which is preliminary data.</text>
</comment>
<gene>
    <name evidence="2" type="ORF">GCM10007940_14310</name>
</gene>
<keyword evidence="1" id="KW-1133">Transmembrane helix</keyword>
<reference evidence="2" key="1">
    <citation type="journal article" date="2014" name="Int. J. Syst. Evol. Microbiol.">
        <title>Complete genome sequence of Corynebacterium casei LMG S-19264T (=DSM 44701T), isolated from a smear-ripened cheese.</title>
        <authorList>
            <consortium name="US DOE Joint Genome Institute (JGI-PGF)"/>
            <person name="Walter F."/>
            <person name="Albersmeier A."/>
            <person name="Kalinowski J."/>
            <person name="Ruckert C."/>
        </authorList>
    </citation>
    <scope>NUCLEOTIDE SEQUENCE</scope>
    <source>
        <strain evidence="2">NBRC 108769</strain>
    </source>
</reference>
<protein>
    <submittedName>
        <fullName evidence="2">Uncharacterized protein</fullName>
    </submittedName>
</protein>
<feature type="transmembrane region" description="Helical" evidence="1">
    <location>
        <begin position="137"/>
        <end position="156"/>
    </location>
</feature>
<dbReference type="RefSeq" id="WP_235291000.1">
    <property type="nucleotide sequence ID" value="NZ_BSOH01000007.1"/>
</dbReference>
<keyword evidence="1" id="KW-0472">Membrane</keyword>
<dbReference type="Proteomes" id="UP001156666">
    <property type="component" value="Unassembled WGS sequence"/>
</dbReference>
<dbReference type="AlphaFoldDB" id="A0AA37SLW2"/>
<reference evidence="2" key="2">
    <citation type="submission" date="2023-01" db="EMBL/GenBank/DDBJ databases">
        <title>Draft genome sequence of Portibacter lacus strain NBRC 108769.</title>
        <authorList>
            <person name="Sun Q."/>
            <person name="Mori K."/>
        </authorList>
    </citation>
    <scope>NUCLEOTIDE SEQUENCE</scope>
    <source>
        <strain evidence="2">NBRC 108769</strain>
    </source>
</reference>
<sequence length="173" mass="20190">MKQFSSIENTVVTYKNVEVSAKVVSITSNFNVDLDNFFTQELIKANTLKIVKPLAKITFVKENIDSPLWEEGFNYELIIKPFGLFNIWGVHHIKVLHIDMLKTEIKTEEKNNICKVWDHTLTFKKINEKEISYTDSVILYAGVLTSFLSYFLVYSYKMRHKNWNKLMAAKVKA</sequence>
<accession>A0AA37SLW2</accession>
<evidence type="ECO:0000313" key="2">
    <source>
        <dbReference type="EMBL" id="GLR16816.1"/>
    </source>
</evidence>
<name>A0AA37SLW2_9BACT</name>
<evidence type="ECO:0000256" key="1">
    <source>
        <dbReference type="SAM" id="Phobius"/>
    </source>
</evidence>
<organism evidence="2 3">
    <name type="scientific">Portibacter lacus</name>
    <dbReference type="NCBI Taxonomy" id="1099794"/>
    <lineage>
        <taxon>Bacteria</taxon>
        <taxon>Pseudomonadati</taxon>
        <taxon>Bacteroidota</taxon>
        <taxon>Saprospiria</taxon>
        <taxon>Saprospirales</taxon>
        <taxon>Haliscomenobacteraceae</taxon>
        <taxon>Portibacter</taxon>
    </lineage>
</organism>